<dbReference type="Gene3D" id="1.10.287.70">
    <property type="match status" value="1"/>
</dbReference>
<comment type="caution">
    <text evidence="8">The sequence shown here is derived from an EMBL/GenBank/DDBJ whole genome shotgun (WGS) entry which is preliminary data.</text>
</comment>
<feature type="transmembrane region" description="Helical" evidence="6">
    <location>
        <begin position="124"/>
        <end position="143"/>
    </location>
</feature>
<dbReference type="GO" id="GO:0005249">
    <property type="term" value="F:voltage-gated potassium channel activity"/>
    <property type="evidence" value="ECO:0007669"/>
    <property type="project" value="TreeGrafter"/>
</dbReference>
<evidence type="ECO:0000256" key="4">
    <source>
        <dbReference type="ARBA" id="ARBA00023136"/>
    </source>
</evidence>
<keyword evidence="4 6" id="KW-0472">Membrane</keyword>
<dbReference type="PANTHER" id="PTHR45638">
    <property type="entry name" value="CYCLIC NUCLEOTIDE-GATED CATION CHANNEL SUBUNIT A"/>
    <property type="match status" value="1"/>
</dbReference>
<feature type="transmembrane region" description="Helical" evidence="6">
    <location>
        <begin position="54"/>
        <end position="73"/>
    </location>
</feature>
<dbReference type="OrthoDB" id="421226at2759"/>
<name>A0A2G8KJJ9_STIJA</name>
<proteinExistence type="predicted"/>
<dbReference type="InterPro" id="IPR005821">
    <property type="entry name" value="Ion_trans_dom"/>
</dbReference>
<dbReference type="STRING" id="307972.A0A2G8KJJ9"/>
<keyword evidence="9" id="KW-1185">Reference proteome</keyword>
<evidence type="ECO:0000313" key="8">
    <source>
        <dbReference type="EMBL" id="PIK48174.1"/>
    </source>
</evidence>
<feature type="transmembrane region" description="Helical" evidence="6">
    <location>
        <begin position="79"/>
        <end position="103"/>
    </location>
</feature>
<keyword evidence="3 6" id="KW-1133">Transmembrane helix</keyword>
<evidence type="ECO:0000256" key="1">
    <source>
        <dbReference type="ARBA" id="ARBA00004141"/>
    </source>
</evidence>
<accession>A0A2G8KJJ9</accession>
<dbReference type="SUPFAM" id="SSF81324">
    <property type="entry name" value="Voltage-gated potassium channels"/>
    <property type="match status" value="1"/>
</dbReference>
<dbReference type="EMBL" id="MRZV01000537">
    <property type="protein sequence ID" value="PIK48174.1"/>
    <property type="molecule type" value="Genomic_DNA"/>
</dbReference>
<dbReference type="GO" id="GO:0044877">
    <property type="term" value="F:protein-containing complex binding"/>
    <property type="evidence" value="ECO:0007669"/>
    <property type="project" value="TreeGrafter"/>
</dbReference>
<gene>
    <name evidence="8" type="ORF">BSL78_14966</name>
</gene>
<evidence type="ECO:0000256" key="5">
    <source>
        <dbReference type="SAM" id="MobiDB-lite"/>
    </source>
</evidence>
<evidence type="ECO:0000313" key="9">
    <source>
        <dbReference type="Proteomes" id="UP000230750"/>
    </source>
</evidence>
<sequence>MASKGPESVTLEVGENDASRSSSDGARRDSVAYGKTFEHFLNPNSSRMRSWESFVILTIIVGVPLEFFQAAFTTKWVPIWVLVYLFDLIFLGDIILRFYLGYMKDGILITDKAKIRSHYLRRKFPIDVFTIIPIDLVVLFWLGTPGILQILAFCRLLPKVVRLHRIPPFFGKLAVDIHQIL</sequence>
<feature type="region of interest" description="Disordered" evidence="5">
    <location>
        <begin position="1"/>
        <end position="27"/>
    </location>
</feature>
<keyword evidence="2 6" id="KW-0812">Transmembrane</keyword>
<comment type="subcellular location">
    <subcellularLocation>
        <location evidence="1">Membrane</location>
        <topology evidence="1">Multi-pass membrane protein</topology>
    </subcellularLocation>
</comment>
<dbReference type="InterPro" id="IPR050866">
    <property type="entry name" value="CNG_cation_channel"/>
</dbReference>
<dbReference type="Pfam" id="PF00520">
    <property type="entry name" value="Ion_trans"/>
    <property type="match status" value="1"/>
</dbReference>
<evidence type="ECO:0000256" key="6">
    <source>
        <dbReference type="SAM" id="Phobius"/>
    </source>
</evidence>
<dbReference type="GO" id="GO:0016020">
    <property type="term" value="C:membrane"/>
    <property type="evidence" value="ECO:0007669"/>
    <property type="project" value="UniProtKB-SubCell"/>
</dbReference>
<organism evidence="8 9">
    <name type="scientific">Stichopus japonicus</name>
    <name type="common">Sea cucumber</name>
    <dbReference type="NCBI Taxonomy" id="307972"/>
    <lineage>
        <taxon>Eukaryota</taxon>
        <taxon>Metazoa</taxon>
        <taxon>Echinodermata</taxon>
        <taxon>Eleutherozoa</taxon>
        <taxon>Echinozoa</taxon>
        <taxon>Holothuroidea</taxon>
        <taxon>Aspidochirotacea</taxon>
        <taxon>Aspidochirotida</taxon>
        <taxon>Stichopodidae</taxon>
        <taxon>Apostichopus</taxon>
    </lineage>
</organism>
<evidence type="ECO:0000259" key="7">
    <source>
        <dbReference type="Pfam" id="PF00520"/>
    </source>
</evidence>
<protein>
    <submittedName>
        <fullName evidence="8">Tetrameric potassium-selective cyclic nucleotide gated channel</fullName>
    </submittedName>
</protein>
<evidence type="ECO:0000256" key="2">
    <source>
        <dbReference type="ARBA" id="ARBA00022692"/>
    </source>
</evidence>
<dbReference type="GO" id="GO:0005221">
    <property type="term" value="F:intracellularly cyclic nucleotide-activated monoatomic cation channel activity"/>
    <property type="evidence" value="ECO:0007669"/>
    <property type="project" value="InterPro"/>
</dbReference>
<dbReference type="AlphaFoldDB" id="A0A2G8KJJ9"/>
<dbReference type="PANTHER" id="PTHR45638:SF19">
    <property type="entry name" value="CYCLIC NUCLEOTIDE-BINDING DOMAIN-CONTAINING PROTEIN"/>
    <property type="match status" value="1"/>
</dbReference>
<evidence type="ECO:0000256" key="3">
    <source>
        <dbReference type="ARBA" id="ARBA00022989"/>
    </source>
</evidence>
<feature type="domain" description="Ion transport" evidence="7">
    <location>
        <begin position="49"/>
        <end position="165"/>
    </location>
</feature>
<reference evidence="8 9" key="1">
    <citation type="journal article" date="2017" name="PLoS Biol.">
        <title>The sea cucumber genome provides insights into morphological evolution and visceral regeneration.</title>
        <authorList>
            <person name="Zhang X."/>
            <person name="Sun L."/>
            <person name="Yuan J."/>
            <person name="Sun Y."/>
            <person name="Gao Y."/>
            <person name="Zhang L."/>
            <person name="Li S."/>
            <person name="Dai H."/>
            <person name="Hamel J.F."/>
            <person name="Liu C."/>
            <person name="Yu Y."/>
            <person name="Liu S."/>
            <person name="Lin W."/>
            <person name="Guo K."/>
            <person name="Jin S."/>
            <person name="Xu P."/>
            <person name="Storey K.B."/>
            <person name="Huan P."/>
            <person name="Zhang T."/>
            <person name="Zhou Y."/>
            <person name="Zhang J."/>
            <person name="Lin C."/>
            <person name="Li X."/>
            <person name="Xing L."/>
            <person name="Huo D."/>
            <person name="Sun M."/>
            <person name="Wang L."/>
            <person name="Mercier A."/>
            <person name="Li F."/>
            <person name="Yang H."/>
            <person name="Xiang J."/>
        </authorList>
    </citation>
    <scope>NUCLEOTIDE SEQUENCE [LARGE SCALE GENOMIC DNA]</scope>
    <source>
        <strain evidence="8">Shaxun</strain>
        <tissue evidence="8">Muscle</tissue>
    </source>
</reference>
<dbReference type="Proteomes" id="UP000230750">
    <property type="component" value="Unassembled WGS sequence"/>
</dbReference>